<evidence type="ECO:0000313" key="4">
    <source>
        <dbReference type="Proteomes" id="UP000011715"/>
    </source>
</evidence>
<dbReference type="InterPro" id="IPR029063">
    <property type="entry name" value="SAM-dependent_MTases_sf"/>
</dbReference>
<dbReference type="eggNOG" id="ENOG502QWNG">
    <property type="taxonomic scope" value="Eukaryota"/>
</dbReference>
<dbReference type="PANTHER" id="PTHR39290">
    <property type="entry name" value="C3H1-TYPE DOMAIN-CONTAINING PROTEIN-RELATED"/>
    <property type="match status" value="1"/>
</dbReference>
<name>A0A0C4DR71_MAGP6</name>
<reference evidence="3" key="5">
    <citation type="submission" date="2015-06" db="UniProtKB">
        <authorList>
            <consortium name="EnsemblFungi"/>
        </authorList>
    </citation>
    <scope>IDENTIFICATION</scope>
    <source>
        <strain evidence="3">ATCC 64411</strain>
    </source>
</reference>
<dbReference type="AlphaFoldDB" id="A0A0C4DR71"/>
<accession>A0A0C4DR71</accession>
<dbReference type="EMBL" id="GL876967">
    <property type="protein sequence ID" value="KLU83311.1"/>
    <property type="molecule type" value="Genomic_DNA"/>
</dbReference>
<reference evidence="3" key="4">
    <citation type="journal article" date="2015" name="G3 (Bethesda)">
        <title>Genome sequences of three phytopathogenic species of the Magnaporthaceae family of fungi.</title>
        <authorList>
            <person name="Okagaki L.H."/>
            <person name="Nunes C.C."/>
            <person name="Sailsbery J."/>
            <person name="Clay B."/>
            <person name="Brown D."/>
            <person name="John T."/>
            <person name="Oh Y."/>
            <person name="Young N."/>
            <person name="Fitzgerald M."/>
            <person name="Haas B.J."/>
            <person name="Zeng Q."/>
            <person name="Young S."/>
            <person name="Adiconis X."/>
            <person name="Fan L."/>
            <person name="Levin J.Z."/>
            <person name="Mitchell T.K."/>
            <person name="Okubara P.A."/>
            <person name="Farman M.L."/>
            <person name="Kohn L.M."/>
            <person name="Birren B."/>
            <person name="Ma L.-J."/>
            <person name="Dean R.A."/>
        </authorList>
    </citation>
    <scope>NUCLEOTIDE SEQUENCE</scope>
    <source>
        <strain evidence="3">ATCC 64411 / 73-15</strain>
    </source>
</reference>
<organism evidence="3 4">
    <name type="scientific">Magnaporthiopsis poae (strain ATCC 64411 / 73-15)</name>
    <name type="common">Kentucky bluegrass fungus</name>
    <name type="synonym">Magnaporthe poae</name>
    <dbReference type="NCBI Taxonomy" id="644358"/>
    <lineage>
        <taxon>Eukaryota</taxon>
        <taxon>Fungi</taxon>
        <taxon>Dikarya</taxon>
        <taxon>Ascomycota</taxon>
        <taxon>Pezizomycotina</taxon>
        <taxon>Sordariomycetes</taxon>
        <taxon>Sordariomycetidae</taxon>
        <taxon>Magnaporthales</taxon>
        <taxon>Magnaporthaceae</taxon>
        <taxon>Magnaporthiopsis</taxon>
    </lineage>
</organism>
<dbReference type="SUPFAM" id="SSF53335">
    <property type="entry name" value="S-adenosyl-L-methionine-dependent methyltransferases"/>
    <property type="match status" value="1"/>
</dbReference>
<dbReference type="OMA" id="GTQNRNG"/>
<keyword evidence="4" id="KW-1185">Reference proteome</keyword>
<evidence type="ECO:0000313" key="2">
    <source>
        <dbReference type="EMBL" id="KLU83311.1"/>
    </source>
</evidence>
<reference evidence="4" key="1">
    <citation type="submission" date="2010-05" db="EMBL/GenBank/DDBJ databases">
        <title>The genome sequence of Magnaporthe poae strain ATCC 64411.</title>
        <authorList>
            <person name="Ma L.-J."/>
            <person name="Dead R."/>
            <person name="Young S."/>
            <person name="Zeng Q."/>
            <person name="Koehrsen M."/>
            <person name="Alvarado L."/>
            <person name="Berlin A."/>
            <person name="Chapman S.B."/>
            <person name="Chen Z."/>
            <person name="Freedman E."/>
            <person name="Gellesch M."/>
            <person name="Goldberg J."/>
            <person name="Griggs A."/>
            <person name="Gujja S."/>
            <person name="Heilman E.R."/>
            <person name="Heiman D."/>
            <person name="Hepburn T."/>
            <person name="Howarth C."/>
            <person name="Jen D."/>
            <person name="Larson L."/>
            <person name="Mehta T."/>
            <person name="Neiman D."/>
            <person name="Pearson M."/>
            <person name="Roberts A."/>
            <person name="Saif S."/>
            <person name="Shea T."/>
            <person name="Shenoy N."/>
            <person name="Sisk P."/>
            <person name="Stolte C."/>
            <person name="Sykes S."/>
            <person name="Walk T."/>
            <person name="White J."/>
            <person name="Yandava C."/>
            <person name="Haas B."/>
            <person name="Nusbaum C."/>
            <person name="Birren B."/>
        </authorList>
    </citation>
    <scope>NUCLEOTIDE SEQUENCE [LARGE SCALE GENOMIC DNA]</scope>
    <source>
        <strain evidence="4">ATCC 64411 / 73-15</strain>
    </source>
</reference>
<reference evidence="2" key="2">
    <citation type="submission" date="2010-05" db="EMBL/GenBank/DDBJ databases">
        <title>The Genome Sequence of Magnaporthe poae strain ATCC 64411.</title>
        <authorList>
            <consortium name="The Broad Institute Genome Sequencing Platform"/>
            <consortium name="Broad Institute Genome Sequencing Center for Infectious Disease"/>
            <person name="Ma L.-J."/>
            <person name="Dead R."/>
            <person name="Young S."/>
            <person name="Zeng Q."/>
            <person name="Koehrsen M."/>
            <person name="Alvarado L."/>
            <person name="Berlin A."/>
            <person name="Chapman S.B."/>
            <person name="Chen Z."/>
            <person name="Freedman E."/>
            <person name="Gellesch M."/>
            <person name="Goldberg J."/>
            <person name="Griggs A."/>
            <person name="Gujja S."/>
            <person name="Heilman E.R."/>
            <person name="Heiman D."/>
            <person name="Hepburn T."/>
            <person name="Howarth C."/>
            <person name="Jen D."/>
            <person name="Larson L."/>
            <person name="Mehta T."/>
            <person name="Neiman D."/>
            <person name="Pearson M."/>
            <person name="Roberts A."/>
            <person name="Saif S."/>
            <person name="Shea T."/>
            <person name="Shenoy N."/>
            <person name="Sisk P."/>
            <person name="Stolte C."/>
            <person name="Sykes S."/>
            <person name="Walk T."/>
            <person name="White J."/>
            <person name="Yandava C."/>
            <person name="Haas B."/>
            <person name="Nusbaum C."/>
            <person name="Birren B."/>
        </authorList>
    </citation>
    <scope>NUCLEOTIDE SEQUENCE</scope>
    <source>
        <strain evidence="2">ATCC 64411</strain>
    </source>
</reference>
<dbReference type="PANTHER" id="PTHR39290:SF6">
    <property type="entry name" value="S-ADENOSYL-L-METHIONINE-DEPENDENT METHYLTRANSFERASES SUPERFAMILY PROTEIN"/>
    <property type="match status" value="1"/>
</dbReference>
<proteinExistence type="predicted"/>
<dbReference type="Gene3D" id="3.40.50.150">
    <property type="entry name" value="Vaccinia Virus protein VP39"/>
    <property type="match status" value="1"/>
</dbReference>
<sequence>MPAPARGKSGQPKPAGPSVYCVGSRSSFDPETRTDDAEGVFLRGAADALARNDLRSAINSWFDIPAQDSYVYHALMSVRLVEVQRVVTMGAQKGPPPGYINHIEEPLPPPSLADIEAYLSIFDPAQSSAAALRSFGANAKKGSIRRLAADHLAAKRFVHPALSQALAVPKRKKGAPPHPNPYLLFWAWSCRTLGWCGPTTTTAMTDARGSHPILPVLMHHFGCVAPSLESLEILRVLAAGRTVVDVGSGNGYWSFMLRRHGVPTVAVDNEQSLWRTMWIPDTVKEDGVSWLRRQDPPGGKDMVLLLVYPIVGSDGNGTFTRSLLDAYEGDTVAVVGTQNRNGYTSFARMTMDEYMADAHAQGSQGDDHDKTAISDGEKHPWVRVVQIPLPSFAAKDEALFVFQRGDRAPKEPATSP</sequence>
<dbReference type="OrthoDB" id="5411518at2759"/>
<dbReference type="EnsemblFungi" id="MAPG_02375T0">
    <property type="protein sequence ID" value="MAPG_02375T0"/>
    <property type="gene ID" value="MAPG_02375"/>
</dbReference>
<gene>
    <name evidence="2" type="ORF">MAPG_02375</name>
</gene>
<evidence type="ECO:0000313" key="3">
    <source>
        <dbReference type="EnsemblFungi" id="MAPG_02375T0"/>
    </source>
</evidence>
<dbReference type="VEuPathDB" id="FungiDB:MAPG_02375"/>
<dbReference type="EMBL" id="ADBL01000595">
    <property type="status" value="NOT_ANNOTATED_CDS"/>
    <property type="molecule type" value="Genomic_DNA"/>
</dbReference>
<reference evidence="2" key="3">
    <citation type="submission" date="2011-03" db="EMBL/GenBank/DDBJ databases">
        <title>Annotation of Magnaporthe poae ATCC 64411.</title>
        <authorList>
            <person name="Ma L.-J."/>
            <person name="Dead R."/>
            <person name="Young S.K."/>
            <person name="Zeng Q."/>
            <person name="Gargeya S."/>
            <person name="Fitzgerald M."/>
            <person name="Haas B."/>
            <person name="Abouelleil A."/>
            <person name="Alvarado L."/>
            <person name="Arachchi H.M."/>
            <person name="Berlin A."/>
            <person name="Brown A."/>
            <person name="Chapman S.B."/>
            <person name="Chen Z."/>
            <person name="Dunbar C."/>
            <person name="Freedman E."/>
            <person name="Gearin G."/>
            <person name="Gellesch M."/>
            <person name="Goldberg J."/>
            <person name="Griggs A."/>
            <person name="Gujja S."/>
            <person name="Heiman D."/>
            <person name="Howarth C."/>
            <person name="Larson L."/>
            <person name="Lui A."/>
            <person name="MacDonald P.J.P."/>
            <person name="Mehta T."/>
            <person name="Montmayeur A."/>
            <person name="Murphy C."/>
            <person name="Neiman D."/>
            <person name="Pearson M."/>
            <person name="Priest M."/>
            <person name="Roberts A."/>
            <person name="Saif S."/>
            <person name="Shea T."/>
            <person name="Shenoy N."/>
            <person name="Sisk P."/>
            <person name="Stolte C."/>
            <person name="Sykes S."/>
            <person name="Yandava C."/>
            <person name="Wortman J."/>
            <person name="Nusbaum C."/>
            <person name="Birren B."/>
        </authorList>
    </citation>
    <scope>NUCLEOTIDE SEQUENCE</scope>
    <source>
        <strain evidence="2">ATCC 64411</strain>
    </source>
</reference>
<evidence type="ECO:0000256" key="1">
    <source>
        <dbReference type="SAM" id="MobiDB-lite"/>
    </source>
</evidence>
<feature type="region of interest" description="Disordered" evidence="1">
    <location>
        <begin position="358"/>
        <end position="377"/>
    </location>
</feature>
<dbReference type="Proteomes" id="UP000011715">
    <property type="component" value="Unassembled WGS sequence"/>
</dbReference>
<feature type="compositionally biased region" description="Basic and acidic residues" evidence="1">
    <location>
        <begin position="365"/>
        <end position="377"/>
    </location>
</feature>
<protein>
    <submittedName>
        <fullName evidence="2 3">Uncharacterized protein</fullName>
    </submittedName>
</protein>